<sequence length="87" mass="9474">MLISHILASSLMTYRQHIFTHYHPLDAKPDNLPLAHRLNQTSLPISSISGSLVPAGAGKITGTLTYRGAIRHHTFHFGLEPSTSSVS</sequence>
<proteinExistence type="predicted"/>
<dbReference type="AlphaFoldDB" id="A0AA40AXW7"/>
<organism evidence="1 2">
    <name type="scientific">Apiosordaria backusii</name>
    <dbReference type="NCBI Taxonomy" id="314023"/>
    <lineage>
        <taxon>Eukaryota</taxon>
        <taxon>Fungi</taxon>
        <taxon>Dikarya</taxon>
        <taxon>Ascomycota</taxon>
        <taxon>Pezizomycotina</taxon>
        <taxon>Sordariomycetes</taxon>
        <taxon>Sordariomycetidae</taxon>
        <taxon>Sordariales</taxon>
        <taxon>Lasiosphaeriaceae</taxon>
        <taxon>Apiosordaria</taxon>
    </lineage>
</organism>
<name>A0AA40AXW7_9PEZI</name>
<evidence type="ECO:0000313" key="1">
    <source>
        <dbReference type="EMBL" id="KAK0723983.1"/>
    </source>
</evidence>
<gene>
    <name evidence="1" type="ORF">B0T21DRAFT_372940</name>
</gene>
<evidence type="ECO:0000313" key="2">
    <source>
        <dbReference type="Proteomes" id="UP001172159"/>
    </source>
</evidence>
<protein>
    <submittedName>
        <fullName evidence="1">Uncharacterized protein</fullName>
    </submittedName>
</protein>
<dbReference type="EMBL" id="JAUKTV010000011">
    <property type="protein sequence ID" value="KAK0723983.1"/>
    <property type="molecule type" value="Genomic_DNA"/>
</dbReference>
<keyword evidence="2" id="KW-1185">Reference proteome</keyword>
<comment type="caution">
    <text evidence="1">The sequence shown here is derived from an EMBL/GenBank/DDBJ whole genome shotgun (WGS) entry which is preliminary data.</text>
</comment>
<accession>A0AA40AXW7</accession>
<reference evidence="1" key="1">
    <citation type="submission" date="2023-06" db="EMBL/GenBank/DDBJ databases">
        <title>Genome-scale phylogeny and comparative genomics of the fungal order Sordariales.</title>
        <authorList>
            <consortium name="Lawrence Berkeley National Laboratory"/>
            <person name="Hensen N."/>
            <person name="Bonometti L."/>
            <person name="Westerberg I."/>
            <person name="Brannstrom I.O."/>
            <person name="Guillou S."/>
            <person name="Cros-Aarteil S."/>
            <person name="Calhoun S."/>
            <person name="Haridas S."/>
            <person name="Kuo A."/>
            <person name="Mondo S."/>
            <person name="Pangilinan J."/>
            <person name="Riley R."/>
            <person name="Labutti K."/>
            <person name="Andreopoulos B."/>
            <person name="Lipzen A."/>
            <person name="Chen C."/>
            <person name="Yanf M."/>
            <person name="Daum C."/>
            <person name="Ng V."/>
            <person name="Clum A."/>
            <person name="Steindorff A."/>
            <person name="Ohm R."/>
            <person name="Martin F."/>
            <person name="Silar P."/>
            <person name="Natvig D."/>
            <person name="Lalanne C."/>
            <person name="Gautier V."/>
            <person name="Ament-Velasquez S.L."/>
            <person name="Kruys A."/>
            <person name="Hutchinson M.I."/>
            <person name="Powell A.J."/>
            <person name="Barry K."/>
            <person name="Miller A.N."/>
            <person name="Grigoriev I.V."/>
            <person name="Debuchy R."/>
            <person name="Gladieux P."/>
            <person name="Thoren M.H."/>
            <person name="Johannesson H."/>
        </authorList>
    </citation>
    <scope>NUCLEOTIDE SEQUENCE</scope>
    <source>
        <strain evidence="1">CBS 540.89</strain>
    </source>
</reference>
<dbReference type="Proteomes" id="UP001172159">
    <property type="component" value="Unassembled WGS sequence"/>
</dbReference>